<proteinExistence type="predicted"/>
<dbReference type="InterPro" id="IPR036008">
    <property type="entry name" value="Aconitase_4Fe-4S_dom"/>
</dbReference>
<dbReference type="Pfam" id="PF00330">
    <property type="entry name" value="Aconitase"/>
    <property type="match status" value="1"/>
</dbReference>
<organism evidence="7 8">
    <name type="scientific">Endocarpon pusillum (strain Z07020 / HMAS-L-300199)</name>
    <name type="common">Lichen-forming fungus</name>
    <dbReference type="NCBI Taxonomy" id="1263415"/>
    <lineage>
        <taxon>Eukaryota</taxon>
        <taxon>Fungi</taxon>
        <taxon>Dikarya</taxon>
        <taxon>Ascomycota</taxon>
        <taxon>Pezizomycotina</taxon>
        <taxon>Eurotiomycetes</taxon>
        <taxon>Chaetothyriomycetidae</taxon>
        <taxon>Verrucariales</taxon>
        <taxon>Verrucariaceae</taxon>
        <taxon>Endocarpon</taxon>
    </lineage>
</organism>
<dbReference type="GeneID" id="19235364"/>
<keyword evidence="1" id="KW-0479">Metal-binding</keyword>
<dbReference type="RefSeq" id="XP_007804149.1">
    <property type="nucleotide sequence ID" value="XM_007805958.1"/>
</dbReference>
<dbReference type="SUPFAM" id="SSF52016">
    <property type="entry name" value="LeuD/IlvD-like"/>
    <property type="match status" value="1"/>
</dbReference>
<evidence type="ECO:0000256" key="2">
    <source>
        <dbReference type="ARBA" id="ARBA00023004"/>
    </source>
</evidence>
<feature type="compositionally biased region" description="Basic and acidic residues" evidence="5">
    <location>
        <begin position="215"/>
        <end position="224"/>
    </location>
</feature>
<evidence type="ECO:0000313" key="7">
    <source>
        <dbReference type="EMBL" id="ERF70114.1"/>
    </source>
</evidence>
<dbReference type="InterPro" id="IPR001030">
    <property type="entry name" value="Acoase/IPM_deHydtase_lsu_aba"/>
</dbReference>
<dbReference type="SUPFAM" id="SSF53732">
    <property type="entry name" value="Aconitase iron-sulfur domain"/>
    <property type="match status" value="1"/>
</dbReference>
<feature type="domain" description="Aconitase/3-isopropylmalate dehydratase large subunit alpha/beta/alpha" evidence="6">
    <location>
        <begin position="4"/>
        <end position="70"/>
    </location>
</feature>
<dbReference type="GO" id="GO:0046872">
    <property type="term" value="F:metal ion binding"/>
    <property type="evidence" value="ECO:0007669"/>
    <property type="project" value="UniProtKB-KW"/>
</dbReference>
<keyword evidence="4" id="KW-0456">Lyase</keyword>
<dbReference type="GO" id="GO:0051536">
    <property type="term" value="F:iron-sulfur cluster binding"/>
    <property type="evidence" value="ECO:0007669"/>
    <property type="project" value="UniProtKB-KW"/>
</dbReference>
<sequence>MTLEHDVQNKSEKNLTKYRQIEEFAKQQGVDFYPAGRGIAHQIMVEEGYAWPGTLAVVSDSHNTIEEGDGVKENDRMITAEQALEKIIGQLDNMVEVAEQTLGSKVSKNTTELHPGFPEKVAGEIVFCDADNINTDGIHHGKYTYQDNVPVDTMAKLCIENYDPKFSGLAKEVVAGSFGNIFLRNSINNALMGLEVPKLVHRLWETSSDKAAPARNEEIFEPKQNRQSLDSPPPAPTNTRKRSSGM</sequence>
<reference evidence="8" key="1">
    <citation type="journal article" date="2014" name="BMC Genomics">
        <title>Genome characteristics reveal the impact of lichenization on lichen-forming fungus Endocarpon pusillum Hedwig (Verrucariales, Ascomycota).</title>
        <authorList>
            <person name="Wang Y.-Y."/>
            <person name="Liu B."/>
            <person name="Zhang X.-Y."/>
            <person name="Zhou Q.-M."/>
            <person name="Zhang T."/>
            <person name="Li H."/>
            <person name="Yu Y.-F."/>
            <person name="Zhang X.-L."/>
            <person name="Hao X.-Y."/>
            <person name="Wang M."/>
            <person name="Wang L."/>
            <person name="Wei J.-C."/>
        </authorList>
    </citation>
    <scope>NUCLEOTIDE SEQUENCE [LARGE SCALE GENOMIC DNA]</scope>
    <source>
        <strain evidence="8">Z07020 / HMAS-L-300199</strain>
    </source>
</reference>
<dbReference type="GO" id="GO:0043436">
    <property type="term" value="P:oxoacid metabolic process"/>
    <property type="evidence" value="ECO:0007669"/>
    <property type="project" value="UniProtKB-ARBA"/>
</dbReference>
<gene>
    <name evidence="7" type="ORF">EPUS_00301</name>
</gene>
<dbReference type="PANTHER" id="PTHR43822">
    <property type="entry name" value="HOMOACONITASE, MITOCHONDRIAL-RELATED"/>
    <property type="match status" value="1"/>
</dbReference>
<evidence type="ECO:0000256" key="4">
    <source>
        <dbReference type="ARBA" id="ARBA00023239"/>
    </source>
</evidence>
<name>U1HM91_ENDPU</name>
<keyword evidence="8" id="KW-1185">Reference proteome</keyword>
<evidence type="ECO:0000256" key="1">
    <source>
        <dbReference type="ARBA" id="ARBA00022723"/>
    </source>
</evidence>
<evidence type="ECO:0000313" key="8">
    <source>
        <dbReference type="Proteomes" id="UP000019373"/>
    </source>
</evidence>
<dbReference type="EMBL" id="KE721353">
    <property type="protein sequence ID" value="ERF70114.1"/>
    <property type="molecule type" value="Genomic_DNA"/>
</dbReference>
<dbReference type="InterPro" id="IPR015928">
    <property type="entry name" value="Aconitase/3IPM_dehydase_swvl"/>
</dbReference>
<dbReference type="GO" id="GO:0016829">
    <property type="term" value="F:lyase activity"/>
    <property type="evidence" value="ECO:0007669"/>
    <property type="project" value="UniProtKB-KW"/>
</dbReference>
<evidence type="ECO:0000256" key="5">
    <source>
        <dbReference type="SAM" id="MobiDB-lite"/>
    </source>
</evidence>
<dbReference type="Gene3D" id="3.20.19.10">
    <property type="entry name" value="Aconitase, domain 4"/>
    <property type="match status" value="2"/>
</dbReference>
<dbReference type="Proteomes" id="UP000019373">
    <property type="component" value="Unassembled WGS sequence"/>
</dbReference>
<feature type="region of interest" description="Disordered" evidence="5">
    <location>
        <begin position="208"/>
        <end position="246"/>
    </location>
</feature>
<accession>U1HM91</accession>
<evidence type="ECO:0000259" key="6">
    <source>
        <dbReference type="Pfam" id="PF00330"/>
    </source>
</evidence>
<dbReference type="PANTHER" id="PTHR43822:SF2">
    <property type="entry name" value="HOMOACONITASE, MITOCHONDRIAL"/>
    <property type="match status" value="1"/>
</dbReference>
<dbReference type="InterPro" id="IPR050067">
    <property type="entry name" value="IPM_dehydratase_rel_enz"/>
</dbReference>
<protein>
    <recommendedName>
        <fullName evidence="6">Aconitase/3-isopropylmalate dehydratase large subunit alpha/beta/alpha domain-containing protein</fullName>
    </recommendedName>
</protein>
<keyword evidence="3" id="KW-0411">Iron-sulfur</keyword>
<dbReference type="InterPro" id="IPR015931">
    <property type="entry name" value="Acnase/IPM_dHydase_lsu_aba_1/3"/>
</dbReference>
<dbReference type="Gene3D" id="3.30.499.10">
    <property type="entry name" value="Aconitase, domain 3"/>
    <property type="match status" value="1"/>
</dbReference>
<dbReference type="AlphaFoldDB" id="U1HM91"/>
<dbReference type="eggNOG" id="KOG0453">
    <property type="taxonomic scope" value="Eukaryota"/>
</dbReference>
<dbReference type="HOGENOM" id="CLU_1129051_0_0_1"/>
<evidence type="ECO:0000256" key="3">
    <source>
        <dbReference type="ARBA" id="ARBA00023014"/>
    </source>
</evidence>
<keyword evidence="2" id="KW-0408">Iron</keyword>
<dbReference type="OrthoDB" id="10262323at2759"/>